<organism evidence="2">
    <name type="scientific">marine metagenome</name>
    <dbReference type="NCBI Taxonomy" id="408172"/>
    <lineage>
        <taxon>unclassified sequences</taxon>
        <taxon>metagenomes</taxon>
        <taxon>ecological metagenomes</taxon>
    </lineage>
</organism>
<proteinExistence type="predicted"/>
<sequence>MTNQGEPIGQLTPVTQNQRRKGYDSGYLEPAKT</sequence>
<feature type="region of interest" description="Disordered" evidence="1">
    <location>
        <begin position="1"/>
        <end position="33"/>
    </location>
</feature>
<protein>
    <submittedName>
        <fullName evidence="2">Uncharacterized protein</fullName>
    </submittedName>
</protein>
<evidence type="ECO:0000256" key="1">
    <source>
        <dbReference type="SAM" id="MobiDB-lite"/>
    </source>
</evidence>
<name>A0A381SBI2_9ZZZZ</name>
<evidence type="ECO:0000313" key="2">
    <source>
        <dbReference type="EMBL" id="SVA01455.1"/>
    </source>
</evidence>
<accession>A0A381SBI2</accession>
<dbReference type="EMBL" id="UINC01002905">
    <property type="protein sequence ID" value="SVA01455.1"/>
    <property type="molecule type" value="Genomic_DNA"/>
</dbReference>
<dbReference type="AlphaFoldDB" id="A0A381SBI2"/>
<reference evidence="2" key="1">
    <citation type="submission" date="2018-05" db="EMBL/GenBank/DDBJ databases">
        <authorList>
            <person name="Lanie J.A."/>
            <person name="Ng W.-L."/>
            <person name="Kazmierczak K.M."/>
            <person name="Andrzejewski T.M."/>
            <person name="Davidsen T.M."/>
            <person name="Wayne K.J."/>
            <person name="Tettelin H."/>
            <person name="Glass J.I."/>
            <person name="Rusch D."/>
            <person name="Podicherti R."/>
            <person name="Tsui H.-C.T."/>
            <person name="Winkler M.E."/>
        </authorList>
    </citation>
    <scope>NUCLEOTIDE SEQUENCE</scope>
</reference>
<gene>
    <name evidence="2" type="ORF">METZ01_LOCUS54309</name>
</gene>